<accession>A0A370QPL9</accession>
<comment type="similarity">
    <text evidence="5">Belongs to the BtuF family.</text>
</comment>
<evidence type="ECO:0000313" key="7">
    <source>
        <dbReference type="EMBL" id="RDK89950.1"/>
    </source>
</evidence>
<sequence>MIVIILRTFRSAITALQAIYTMRTRNITAHLLCICALLLSQPLSAAVQRVISLAPHTTELAYAAGLGGSMIAASAYSDYPPEAKQLEQVASWQGINLERLLALKPDLVLAWRGGNPQRVLDQIAALGIPIFYSDPRYIDDIADDLENLAQYSPHPEMAKNAAHELRAEVARLKQRYTTVHPVRVFMQFGTQPLFTASKNTLQSDVLALCGATNVFADSPAPWPQVSREQVLMRKPQAIVIAGDEKQTGNVIKFWSPQMKVPVIAVPEDWLNRSGPRIVLAARQLCHQLSQVTLPPESH</sequence>
<reference evidence="7 8" key="1">
    <citation type="submission" date="2018-07" db="EMBL/GenBank/DDBJ databases">
        <title>Genomic Encyclopedia of Type Strains, Phase IV (KMG-IV): sequencing the most valuable type-strain genomes for metagenomic binning, comparative biology and taxonomic classification.</title>
        <authorList>
            <person name="Goeker M."/>
        </authorList>
    </citation>
    <scope>NUCLEOTIDE SEQUENCE [LARGE SCALE GENOMIC DNA]</scope>
    <source>
        <strain evidence="7 8">DSM 103736</strain>
    </source>
</reference>
<evidence type="ECO:0000256" key="5">
    <source>
        <dbReference type="HAMAP-Rule" id="MF_01000"/>
    </source>
</evidence>
<comment type="subunit">
    <text evidence="5">The complex is composed of two ATP-binding proteins (BtuD), two transmembrane proteins (BtuC) and a solute-binding protein (BtuF).</text>
</comment>
<dbReference type="GO" id="GO:0015889">
    <property type="term" value="P:cobalamin transport"/>
    <property type="evidence" value="ECO:0007669"/>
    <property type="project" value="UniProtKB-UniRule"/>
</dbReference>
<evidence type="ECO:0000256" key="1">
    <source>
        <dbReference type="ARBA" id="ARBA00022448"/>
    </source>
</evidence>
<dbReference type="InterPro" id="IPR002491">
    <property type="entry name" value="ABC_transptr_periplasmic_BD"/>
</dbReference>
<evidence type="ECO:0000313" key="8">
    <source>
        <dbReference type="Proteomes" id="UP000254848"/>
    </source>
</evidence>
<dbReference type="Gene3D" id="3.40.50.1980">
    <property type="entry name" value="Nitrogenase molybdenum iron protein domain"/>
    <property type="match status" value="2"/>
</dbReference>
<dbReference type="AlphaFoldDB" id="A0A370QPL9"/>
<comment type="caution">
    <text evidence="7">The sequence shown here is derived from an EMBL/GenBank/DDBJ whole genome shotgun (WGS) entry which is preliminary data.</text>
</comment>
<dbReference type="InterPro" id="IPR054828">
    <property type="entry name" value="Vit_B12_bind_prot"/>
</dbReference>
<name>A0A370QPL9_9GAMM</name>
<evidence type="ECO:0000259" key="6">
    <source>
        <dbReference type="PROSITE" id="PS50983"/>
    </source>
</evidence>
<dbReference type="NCBIfam" id="NF002894">
    <property type="entry name" value="PRK03379.1"/>
    <property type="match status" value="1"/>
</dbReference>
<comment type="caution">
    <text evidence="5">Lacks conserved residue(s) required for the propagation of feature annotation.</text>
</comment>
<evidence type="ECO:0000256" key="2">
    <source>
        <dbReference type="ARBA" id="ARBA00022729"/>
    </source>
</evidence>
<dbReference type="CDD" id="cd01144">
    <property type="entry name" value="BtuF"/>
    <property type="match status" value="1"/>
</dbReference>
<comment type="subcellular location">
    <subcellularLocation>
        <location evidence="5">Periplasm</location>
    </subcellularLocation>
</comment>
<feature type="domain" description="Fe/B12 periplasmic-binding" evidence="6">
    <location>
        <begin position="49"/>
        <end position="296"/>
    </location>
</feature>
<keyword evidence="1 5" id="KW-0813">Transport</keyword>
<dbReference type="GO" id="GO:0042597">
    <property type="term" value="C:periplasmic space"/>
    <property type="evidence" value="ECO:0007669"/>
    <property type="project" value="UniProtKB-SubCell"/>
</dbReference>
<dbReference type="SUPFAM" id="SSF53807">
    <property type="entry name" value="Helical backbone' metal receptor"/>
    <property type="match status" value="1"/>
</dbReference>
<organism evidence="7 8">
    <name type="scientific">Enterobacillus tribolii</name>
    <dbReference type="NCBI Taxonomy" id="1487935"/>
    <lineage>
        <taxon>Bacteria</taxon>
        <taxon>Pseudomonadati</taxon>
        <taxon>Pseudomonadota</taxon>
        <taxon>Gammaproteobacteria</taxon>
        <taxon>Enterobacterales</taxon>
        <taxon>Hafniaceae</taxon>
        <taxon>Enterobacillus</taxon>
    </lineage>
</organism>
<feature type="disulfide bond" evidence="5">
    <location>
        <begin position="209"/>
        <end position="285"/>
    </location>
</feature>
<dbReference type="HAMAP" id="MF_01000">
    <property type="entry name" value="BtuF"/>
    <property type="match status" value="1"/>
</dbReference>
<dbReference type="NCBIfam" id="NF038402">
    <property type="entry name" value="TroA_like"/>
    <property type="match status" value="1"/>
</dbReference>
<proteinExistence type="inferred from homology"/>
<dbReference type="Pfam" id="PF01497">
    <property type="entry name" value="Peripla_BP_2"/>
    <property type="match status" value="1"/>
</dbReference>
<keyword evidence="8" id="KW-1185">Reference proteome</keyword>
<feature type="site" description="Important for BtuC binding" evidence="5">
    <location>
        <position position="98"/>
    </location>
</feature>
<feature type="site" description="Important for BtuC binding" evidence="5">
    <location>
        <position position="228"/>
    </location>
</feature>
<dbReference type="PANTHER" id="PTHR30535:SF34">
    <property type="entry name" value="MOLYBDATE-BINDING PROTEIN MOLA"/>
    <property type="match status" value="1"/>
</dbReference>
<feature type="binding site" evidence="5">
    <location>
        <position position="76"/>
    </location>
    <ligand>
        <name>cyanocob(III)alamin</name>
        <dbReference type="ChEBI" id="CHEBI:17439"/>
    </ligand>
</feature>
<keyword evidence="2 5" id="KW-0732">Signal</keyword>
<keyword evidence="3 5" id="KW-0574">Periplasm</keyword>
<protein>
    <recommendedName>
        <fullName evidence="5">Vitamin B12-binding protein</fullName>
    </recommendedName>
</protein>
<dbReference type="EMBL" id="QRAP01000006">
    <property type="protein sequence ID" value="RDK89950.1"/>
    <property type="molecule type" value="Genomic_DNA"/>
</dbReference>
<dbReference type="InterPro" id="IPR050902">
    <property type="entry name" value="ABC_Transporter_SBP"/>
</dbReference>
<comment type="function">
    <text evidence="5">Part of the ABC transporter complex BtuCDF involved in vitamin B12 import. Binds vitamin B12 and delivers it to the periplasmic surface of BtuC.</text>
</comment>
<evidence type="ECO:0000256" key="4">
    <source>
        <dbReference type="ARBA" id="ARBA00023157"/>
    </source>
</evidence>
<evidence type="ECO:0000256" key="3">
    <source>
        <dbReference type="ARBA" id="ARBA00022764"/>
    </source>
</evidence>
<gene>
    <name evidence="5" type="primary">btuF</name>
    <name evidence="7" type="ORF">C8D90_106156</name>
</gene>
<keyword evidence="4 5" id="KW-1015">Disulfide bond</keyword>
<dbReference type="PANTHER" id="PTHR30535">
    <property type="entry name" value="VITAMIN B12-BINDING PROTEIN"/>
    <property type="match status" value="1"/>
</dbReference>
<dbReference type="GO" id="GO:0031419">
    <property type="term" value="F:cobalamin binding"/>
    <property type="evidence" value="ECO:0007669"/>
    <property type="project" value="InterPro"/>
</dbReference>
<dbReference type="PROSITE" id="PS50983">
    <property type="entry name" value="FE_B12_PBP"/>
    <property type="match status" value="1"/>
</dbReference>
<dbReference type="Proteomes" id="UP000254848">
    <property type="component" value="Unassembled WGS sequence"/>
</dbReference>
<dbReference type="InterPro" id="IPR023544">
    <property type="entry name" value="ABC_transptr_vit_B12-bd"/>
</dbReference>